<evidence type="ECO:0000313" key="1">
    <source>
        <dbReference type="EMBL" id="PPU74348.1"/>
    </source>
</evidence>
<accession>A0A2S7DKI4</accession>
<sequence length="95" mass="10919">MRVSNDLKEKILGSVKVHFLGVIQHILRNSTSRTTINHLFGKENSRTIGQTYAITHKKVNLDVGWYLKIAPFALMQTMPPQYDQWHLAPPAHKIK</sequence>
<dbReference type="AlphaFoldDB" id="A0A2S7DKI4"/>
<gene>
    <name evidence="1" type="ORF">XcuCFBP2542_15405</name>
</gene>
<organism evidence="1 2">
    <name type="scientific">Xanthomonas cucurbitae</name>
    <dbReference type="NCBI Taxonomy" id="56453"/>
    <lineage>
        <taxon>Bacteria</taxon>
        <taxon>Pseudomonadati</taxon>
        <taxon>Pseudomonadota</taxon>
        <taxon>Gammaproteobacteria</taxon>
        <taxon>Lysobacterales</taxon>
        <taxon>Lysobacteraceae</taxon>
        <taxon>Xanthomonas</taxon>
    </lineage>
</organism>
<evidence type="ECO:0000313" key="2">
    <source>
        <dbReference type="Proteomes" id="UP000239561"/>
    </source>
</evidence>
<comment type="caution">
    <text evidence="1">The sequence shown here is derived from an EMBL/GenBank/DDBJ whole genome shotgun (WGS) entry which is preliminary data.</text>
</comment>
<protein>
    <submittedName>
        <fullName evidence="1">Uncharacterized protein</fullName>
    </submittedName>
</protein>
<dbReference type="EMBL" id="MDED01000033">
    <property type="protein sequence ID" value="PPU74348.1"/>
    <property type="molecule type" value="Genomic_DNA"/>
</dbReference>
<proteinExistence type="predicted"/>
<dbReference type="Proteomes" id="UP000239561">
    <property type="component" value="Unassembled WGS sequence"/>
</dbReference>
<reference evidence="1 2" key="1">
    <citation type="submission" date="2016-08" db="EMBL/GenBank/DDBJ databases">
        <authorList>
            <person name="Seilhamer J.J."/>
        </authorList>
    </citation>
    <scope>NUCLEOTIDE SEQUENCE [LARGE SCALE GENOMIC DNA]</scope>
    <source>
        <strain evidence="1 2">CFBP2542</strain>
    </source>
</reference>
<name>A0A2S7DKI4_9XANT</name>